<dbReference type="InterPro" id="IPR000620">
    <property type="entry name" value="EamA_dom"/>
</dbReference>
<feature type="transmembrane region" description="Helical" evidence="1">
    <location>
        <begin position="238"/>
        <end position="257"/>
    </location>
</feature>
<dbReference type="PANTHER" id="PTHR22911">
    <property type="entry name" value="ACYL-MALONYL CONDENSING ENZYME-RELATED"/>
    <property type="match status" value="1"/>
</dbReference>
<dbReference type="PANTHER" id="PTHR22911:SF79">
    <property type="entry name" value="MOBA-LIKE NTP TRANSFERASE DOMAIN-CONTAINING PROTEIN"/>
    <property type="match status" value="1"/>
</dbReference>
<feature type="domain" description="EamA" evidence="2">
    <location>
        <begin position="9"/>
        <end position="136"/>
    </location>
</feature>
<comment type="caution">
    <text evidence="3">The sequence shown here is derived from an EMBL/GenBank/DDBJ whole genome shotgun (WGS) entry which is preliminary data.</text>
</comment>
<dbReference type="EMBL" id="JBHUDG010000015">
    <property type="protein sequence ID" value="MFD1630298.1"/>
    <property type="molecule type" value="Genomic_DNA"/>
</dbReference>
<name>A0ABW4IC37_9SPHI</name>
<feature type="transmembrane region" description="Helical" evidence="1">
    <location>
        <begin position="7"/>
        <end position="30"/>
    </location>
</feature>
<evidence type="ECO:0000256" key="1">
    <source>
        <dbReference type="SAM" id="Phobius"/>
    </source>
</evidence>
<gene>
    <name evidence="3" type="ORF">ACFSAH_10440</name>
</gene>
<keyword evidence="4" id="KW-1185">Reference proteome</keyword>
<feature type="transmembrane region" description="Helical" evidence="1">
    <location>
        <begin position="142"/>
        <end position="162"/>
    </location>
</feature>
<feature type="transmembrane region" description="Helical" evidence="1">
    <location>
        <begin position="208"/>
        <end position="226"/>
    </location>
</feature>
<feature type="transmembrane region" description="Helical" evidence="1">
    <location>
        <begin position="174"/>
        <end position="193"/>
    </location>
</feature>
<evidence type="ECO:0000259" key="2">
    <source>
        <dbReference type="Pfam" id="PF00892"/>
    </source>
</evidence>
<dbReference type="SUPFAM" id="SSF103481">
    <property type="entry name" value="Multidrug resistance efflux transporter EmrE"/>
    <property type="match status" value="2"/>
</dbReference>
<accession>A0ABW4IC37</accession>
<proteinExistence type="predicted"/>
<feature type="transmembrane region" description="Helical" evidence="1">
    <location>
        <begin position="65"/>
        <end position="86"/>
    </location>
</feature>
<keyword evidence="1" id="KW-1133">Transmembrane helix</keyword>
<protein>
    <submittedName>
        <fullName evidence="3">DMT family transporter</fullName>
    </submittedName>
</protein>
<feature type="domain" description="EamA" evidence="2">
    <location>
        <begin position="144"/>
        <end position="280"/>
    </location>
</feature>
<keyword evidence="1" id="KW-0812">Transmembrane</keyword>
<feature type="transmembrane region" description="Helical" evidence="1">
    <location>
        <begin position="36"/>
        <end position="53"/>
    </location>
</feature>
<evidence type="ECO:0000313" key="4">
    <source>
        <dbReference type="Proteomes" id="UP001597118"/>
    </source>
</evidence>
<feature type="transmembrane region" description="Helical" evidence="1">
    <location>
        <begin position="92"/>
        <end position="112"/>
    </location>
</feature>
<dbReference type="Pfam" id="PF00892">
    <property type="entry name" value="EamA"/>
    <property type="match status" value="2"/>
</dbReference>
<dbReference type="InterPro" id="IPR037185">
    <property type="entry name" value="EmrE-like"/>
</dbReference>
<dbReference type="Proteomes" id="UP001597118">
    <property type="component" value="Unassembled WGS sequence"/>
</dbReference>
<sequence length="300" mass="33412">MKLKISNVLILHFTVLIWGFTGILGALISINEVHLVWYRVGIAAITLYLYFKIKGVNFRIPKDEFIRIFITGGIVGLHWILFFGSIKASTVSVGIVCLSSLTLFTALLEPLFKAKSISFLEICIGMLIILGVYMIFKFETQYKIGILMGISSAFCASIFSIINSKLIKKNSATVITFYEMSGAFFWISLYLLLSGGFNSGLKLNTKDFAYLMLLSTVCTSFAYVLGVGVMKELTAFRVALVTNLEPIYGIVLALIIFGKTEQMTSGFYTGASIILGTVFMYPIIKSKIEKRKLSKRTPLY</sequence>
<dbReference type="RefSeq" id="WP_379662673.1">
    <property type="nucleotide sequence ID" value="NZ_JBHUDG010000015.1"/>
</dbReference>
<evidence type="ECO:0000313" key="3">
    <source>
        <dbReference type="EMBL" id="MFD1630298.1"/>
    </source>
</evidence>
<keyword evidence="1" id="KW-0472">Membrane</keyword>
<reference evidence="4" key="1">
    <citation type="journal article" date="2019" name="Int. J. Syst. Evol. Microbiol.">
        <title>The Global Catalogue of Microorganisms (GCM) 10K type strain sequencing project: providing services to taxonomists for standard genome sequencing and annotation.</title>
        <authorList>
            <consortium name="The Broad Institute Genomics Platform"/>
            <consortium name="The Broad Institute Genome Sequencing Center for Infectious Disease"/>
            <person name="Wu L."/>
            <person name="Ma J."/>
        </authorList>
    </citation>
    <scope>NUCLEOTIDE SEQUENCE [LARGE SCALE GENOMIC DNA]</scope>
    <source>
        <strain evidence="4">CCUG 53762</strain>
    </source>
</reference>
<feature type="transmembrane region" description="Helical" evidence="1">
    <location>
        <begin position="263"/>
        <end position="284"/>
    </location>
</feature>
<feature type="transmembrane region" description="Helical" evidence="1">
    <location>
        <begin position="119"/>
        <end position="136"/>
    </location>
</feature>
<organism evidence="3 4">
    <name type="scientific">Pseudopedobacter beijingensis</name>
    <dbReference type="NCBI Taxonomy" id="1207056"/>
    <lineage>
        <taxon>Bacteria</taxon>
        <taxon>Pseudomonadati</taxon>
        <taxon>Bacteroidota</taxon>
        <taxon>Sphingobacteriia</taxon>
        <taxon>Sphingobacteriales</taxon>
        <taxon>Sphingobacteriaceae</taxon>
        <taxon>Pseudopedobacter</taxon>
    </lineage>
</organism>